<name>A0A953LCN5_9BACT</name>
<gene>
    <name evidence="1" type="ORF">KUV50_16195</name>
</gene>
<evidence type="ECO:0000313" key="2">
    <source>
        <dbReference type="Proteomes" id="UP000753961"/>
    </source>
</evidence>
<accession>A0A953LCN5</accession>
<evidence type="ECO:0000313" key="1">
    <source>
        <dbReference type="EMBL" id="MBY5959696.1"/>
    </source>
</evidence>
<sequence length="149" mass="16695">MIIRLSSAGKKKNWCSTPHFLALSLLIALSTFSCEKDDANPADEYYVKYEVNSSTVYSGGKLDLIIRTEKDEDLALVINQRTLHETIIGPVEKGFNASMVVSTPGNTHYKLKLYTNIYVSKNGSPFALKESDGSDEPRDFVRLSYTIDY</sequence>
<dbReference type="PROSITE" id="PS51257">
    <property type="entry name" value="PROKAR_LIPOPROTEIN"/>
    <property type="match status" value="1"/>
</dbReference>
<keyword evidence="2" id="KW-1185">Reference proteome</keyword>
<dbReference type="RefSeq" id="WP_222581234.1">
    <property type="nucleotide sequence ID" value="NZ_JAHVHU010000017.1"/>
</dbReference>
<proteinExistence type="predicted"/>
<dbReference type="Proteomes" id="UP000753961">
    <property type="component" value="Unassembled WGS sequence"/>
</dbReference>
<reference evidence="1" key="1">
    <citation type="submission" date="2021-06" db="EMBL/GenBank/DDBJ databases">
        <title>44 bacteria genomes isolated from Dapeng, Shenzhen.</title>
        <authorList>
            <person name="Zheng W."/>
            <person name="Yu S."/>
            <person name="Huang Y."/>
        </authorList>
    </citation>
    <scope>NUCLEOTIDE SEQUENCE</scope>
    <source>
        <strain evidence="1">DP5N28-2</strain>
    </source>
</reference>
<dbReference type="AlphaFoldDB" id="A0A953LCN5"/>
<comment type="caution">
    <text evidence="1">The sequence shown here is derived from an EMBL/GenBank/DDBJ whole genome shotgun (WGS) entry which is preliminary data.</text>
</comment>
<protein>
    <submittedName>
        <fullName evidence="1">Uncharacterized protein</fullName>
    </submittedName>
</protein>
<organism evidence="1 2">
    <name type="scientific">Membranihabitans marinus</name>
    <dbReference type="NCBI Taxonomy" id="1227546"/>
    <lineage>
        <taxon>Bacteria</taxon>
        <taxon>Pseudomonadati</taxon>
        <taxon>Bacteroidota</taxon>
        <taxon>Saprospiria</taxon>
        <taxon>Saprospirales</taxon>
        <taxon>Saprospiraceae</taxon>
        <taxon>Membranihabitans</taxon>
    </lineage>
</organism>
<dbReference type="EMBL" id="JAHVHU010000017">
    <property type="protein sequence ID" value="MBY5959696.1"/>
    <property type="molecule type" value="Genomic_DNA"/>
</dbReference>